<comment type="similarity">
    <text evidence="11">Belongs to the G-protein coupled receptor 1 family. Vasopressin/oxytocin receptor subfamily.</text>
</comment>
<dbReference type="InterPro" id="IPR000628">
    <property type="entry name" value="Vprs_rcpt_V1B"/>
</dbReference>
<dbReference type="PANTHER" id="PTHR24241:SF18">
    <property type="entry name" value="VASOPRESSIN V1B RECEPTOR"/>
    <property type="match status" value="1"/>
</dbReference>
<keyword evidence="7" id="KW-1015">Disulfide bond</keyword>
<dbReference type="GO" id="GO:0005000">
    <property type="term" value="F:vasopressin receptor activity"/>
    <property type="evidence" value="ECO:0007669"/>
    <property type="project" value="InterPro"/>
</dbReference>
<evidence type="ECO:0000256" key="11">
    <source>
        <dbReference type="RuleBase" id="RU046427"/>
    </source>
</evidence>
<evidence type="ECO:0000256" key="10">
    <source>
        <dbReference type="ARBA" id="ARBA00023224"/>
    </source>
</evidence>
<dbReference type="PRINTS" id="PR00897">
    <property type="entry name" value="VASOPRSNV1BR"/>
</dbReference>
<dbReference type="InterPro" id="IPR000276">
    <property type="entry name" value="GPCR_Rhodpsn"/>
</dbReference>
<evidence type="ECO:0000256" key="8">
    <source>
        <dbReference type="ARBA" id="ARBA00023170"/>
    </source>
</evidence>
<organism evidence="13 14">
    <name type="scientific">Python bivittatus</name>
    <name type="common">Burmese python</name>
    <name type="synonym">Python molurus bivittatus</name>
    <dbReference type="NCBI Taxonomy" id="176946"/>
    <lineage>
        <taxon>Eukaryota</taxon>
        <taxon>Metazoa</taxon>
        <taxon>Chordata</taxon>
        <taxon>Craniata</taxon>
        <taxon>Vertebrata</taxon>
        <taxon>Euteleostomi</taxon>
        <taxon>Lepidosauria</taxon>
        <taxon>Squamata</taxon>
        <taxon>Bifurcata</taxon>
        <taxon>Unidentata</taxon>
        <taxon>Episquamata</taxon>
        <taxon>Toxicofera</taxon>
        <taxon>Serpentes</taxon>
        <taxon>Henophidia</taxon>
        <taxon>Pythonidae</taxon>
        <taxon>Python</taxon>
    </lineage>
</organism>
<dbReference type="GeneID" id="103067041"/>
<dbReference type="Proteomes" id="UP000695026">
    <property type="component" value="Unplaced"/>
</dbReference>
<keyword evidence="8 11" id="KW-0675">Receptor</keyword>
<dbReference type="PROSITE" id="PS00237">
    <property type="entry name" value="G_PROTEIN_RECEP_F1_1"/>
    <property type="match status" value="1"/>
</dbReference>
<accession>A0A9F2WG68</accession>
<evidence type="ECO:0000256" key="6">
    <source>
        <dbReference type="ARBA" id="ARBA00023136"/>
    </source>
</evidence>
<evidence type="ECO:0000256" key="4">
    <source>
        <dbReference type="ARBA" id="ARBA00022989"/>
    </source>
</evidence>
<keyword evidence="13" id="KW-1185">Reference proteome</keyword>
<dbReference type="PANTHER" id="PTHR24241">
    <property type="entry name" value="NEUROPEPTIDE RECEPTOR-RELATED G-PROTEIN COUPLED RECEPTOR"/>
    <property type="match status" value="1"/>
</dbReference>
<feature type="transmembrane region" description="Helical" evidence="11">
    <location>
        <begin position="322"/>
        <end position="345"/>
    </location>
</feature>
<sequence>MERNTTYFSNFMDGSLLENIKPWDGELNETVLHTRDEELAKAEIGVLAAILVVTVMGNLGVLLAMYRLRKKMSRMHLFILHLGLTDLGVALFQVFPQMIWEISYRFQGPDPLCRVVKYLQVLSMFASTYMLIAMTLDRYMAVCHPLRTLQQPTCQAYLMIGVTWLLSCLLSIPQFFIFSVREIRQGSGVLDCWADFKYPWGAKLYITWMTLSVFVLPVVILSVCYGLICHKICKNLRGKTQRCGPSAVDAISYTASDQNGAEGCHSGSWVSSVRTISRAKIRTVKMTFVIVVAYVACWAPFFSVQMWSVWDKNAPNDESSDVTFTITMLLASLSSCCNPWIYMFFSGHLFYDVLRFFSCCGSLRPNLKGQLSSGSLCSHKTTILSHSPQSTPASNAAGIQMQLGNTKGFCQPYEDAAIDSGTL</sequence>
<keyword evidence="6 11" id="KW-0472">Membrane</keyword>
<keyword evidence="3 11" id="KW-0812">Transmembrane</keyword>
<comment type="subcellular location">
    <subcellularLocation>
        <location evidence="1 11">Cell membrane</location>
        <topology evidence="1 11">Multi-pass membrane protein</topology>
    </subcellularLocation>
</comment>
<dbReference type="AlphaFoldDB" id="A0A9F2WG68"/>
<feature type="transmembrane region" description="Helical" evidence="11">
    <location>
        <begin position="77"/>
        <end position="95"/>
    </location>
</feature>
<keyword evidence="2" id="KW-1003">Cell membrane</keyword>
<evidence type="ECO:0000256" key="2">
    <source>
        <dbReference type="ARBA" id="ARBA00022475"/>
    </source>
</evidence>
<feature type="transmembrane region" description="Helical" evidence="11">
    <location>
        <begin position="115"/>
        <end position="136"/>
    </location>
</feature>
<feature type="transmembrane region" description="Helical" evidence="11">
    <location>
        <begin position="288"/>
        <end position="310"/>
    </location>
</feature>
<evidence type="ECO:0000256" key="1">
    <source>
        <dbReference type="ARBA" id="ARBA00004651"/>
    </source>
</evidence>
<feature type="transmembrane region" description="Helical" evidence="11">
    <location>
        <begin position="156"/>
        <end position="177"/>
    </location>
</feature>
<dbReference type="GO" id="GO:0005886">
    <property type="term" value="C:plasma membrane"/>
    <property type="evidence" value="ECO:0007669"/>
    <property type="project" value="UniProtKB-SubCell"/>
</dbReference>
<name>A0A9F2WG68_PYTBI</name>
<dbReference type="PRINTS" id="PR00896">
    <property type="entry name" value="VASOPRESSINR"/>
</dbReference>
<evidence type="ECO:0000313" key="14">
    <source>
        <dbReference type="RefSeq" id="XP_007440055.1"/>
    </source>
</evidence>
<keyword evidence="9 11" id="KW-0325">Glycoprotein</keyword>
<feature type="transmembrane region" description="Helical" evidence="11">
    <location>
        <begin position="44"/>
        <end position="65"/>
    </location>
</feature>
<dbReference type="PRINTS" id="PR00237">
    <property type="entry name" value="GPCRRHODOPSN"/>
</dbReference>
<evidence type="ECO:0000256" key="9">
    <source>
        <dbReference type="ARBA" id="ARBA00023180"/>
    </source>
</evidence>
<protein>
    <submittedName>
        <fullName evidence="14">Vasopressin V1b receptor</fullName>
    </submittedName>
</protein>
<gene>
    <name evidence="14" type="primary">LOC103067041</name>
</gene>
<feature type="domain" description="G-protein coupled receptors family 1 profile" evidence="12">
    <location>
        <begin position="57"/>
        <end position="342"/>
    </location>
</feature>
<dbReference type="GO" id="GO:0042277">
    <property type="term" value="F:peptide binding"/>
    <property type="evidence" value="ECO:0007669"/>
    <property type="project" value="TreeGrafter"/>
</dbReference>
<dbReference type="PROSITE" id="PS50262">
    <property type="entry name" value="G_PROTEIN_RECEP_F1_2"/>
    <property type="match status" value="1"/>
</dbReference>
<evidence type="ECO:0000256" key="7">
    <source>
        <dbReference type="ARBA" id="ARBA00023157"/>
    </source>
</evidence>
<keyword evidence="4 11" id="KW-1133">Transmembrane helix</keyword>
<dbReference type="RefSeq" id="XP_007440055.1">
    <property type="nucleotide sequence ID" value="XM_007439993.1"/>
</dbReference>
<dbReference type="InterPro" id="IPR017452">
    <property type="entry name" value="GPCR_Rhodpsn_7TM"/>
</dbReference>
<feature type="transmembrane region" description="Helical" evidence="11">
    <location>
        <begin position="205"/>
        <end position="228"/>
    </location>
</feature>
<dbReference type="KEGG" id="pbi:103067041"/>
<dbReference type="GO" id="GO:0045907">
    <property type="term" value="P:positive regulation of vasoconstriction"/>
    <property type="evidence" value="ECO:0007669"/>
    <property type="project" value="TreeGrafter"/>
</dbReference>
<evidence type="ECO:0000259" key="12">
    <source>
        <dbReference type="PROSITE" id="PS50262"/>
    </source>
</evidence>
<dbReference type="InterPro" id="IPR001817">
    <property type="entry name" value="Vasoprsn_rcpt"/>
</dbReference>
<evidence type="ECO:0000256" key="5">
    <source>
        <dbReference type="ARBA" id="ARBA00023040"/>
    </source>
</evidence>
<dbReference type="OrthoDB" id="6435638at2759"/>
<reference evidence="14" key="1">
    <citation type="submission" date="2025-08" db="UniProtKB">
        <authorList>
            <consortium name="RefSeq"/>
        </authorList>
    </citation>
    <scope>IDENTIFICATION</scope>
    <source>
        <tissue evidence="14">Liver</tissue>
    </source>
</reference>
<dbReference type="GO" id="GO:0032870">
    <property type="term" value="P:cellular response to hormone stimulus"/>
    <property type="evidence" value="ECO:0007669"/>
    <property type="project" value="TreeGrafter"/>
</dbReference>
<evidence type="ECO:0000313" key="13">
    <source>
        <dbReference type="Proteomes" id="UP000695026"/>
    </source>
</evidence>
<dbReference type="Pfam" id="PF00001">
    <property type="entry name" value="7tm_1"/>
    <property type="match status" value="1"/>
</dbReference>
<dbReference type="Gene3D" id="1.20.1070.10">
    <property type="entry name" value="Rhodopsin 7-helix transmembrane proteins"/>
    <property type="match status" value="1"/>
</dbReference>
<dbReference type="SUPFAM" id="SSF81321">
    <property type="entry name" value="Family A G protein-coupled receptor-like"/>
    <property type="match status" value="1"/>
</dbReference>
<proteinExistence type="inferred from homology"/>
<dbReference type="FunFam" id="1.20.1070.10:FF:000094">
    <property type="entry name" value="Vasopressin V1a receptor"/>
    <property type="match status" value="1"/>
</dbReference>
<keyword evidence="10 11" id="KW-0807">Transducer</keyword>
<keyword evidence="5 11" id="KW-0297">G-protein coupled receptor</keyword>
<dbReference type="OMA" id="FNSHLWP"/>
<evidence type="ECO:0000256" key="3">
    <source>
        <dbReference type="ARBA" id="ARBA00022692"/>
    </source>
</evidence>
<dbReference type="GO" id="GO:0001992">
    <property type="term" value="P:regulation of systemic arterial blood pressure by vasopressin"/>
    <property type="evidence" value="ECO:0007669"/>
    <property type="project" value="TreeGrafter"/>
</dbReference>